<evidence type="ECO:0000313" key="1">
    <source>
        <dbReference type="EMBL" id="GEU46525.1"/>
    </source>
</evidence>
<gene>
    <name evidence="1" type="ORF">Tci_018503</name>
</gene>
<dbReference type="EMBL" id="BKCJ010002137">
    <property type="protein sequence ID" value="GEU46525.1"/>
    <property type="molecule type" value="Genomic_DNA"/>
</dbReference>
<organism evidence="1">
    <name type="scientific">Tanacetum cinerariifolium</name>
    <name type="common">Dalmatian daisy</name>
    <name type="synonym">Chrysanthemum cinerariifolium</name>
    <dbReference type="NCBI Taxonomy" id="118510"/>
    <lineage>
        <taxon>Eukaryota</taxon>
        <taxon>Viridiplantae</taxon>
        <taxon>Streptophyta</taxon>
        <taxon>Embryophyta</taxon>
        <taxon>Tracheophyta</taxon>
        <taxon>Spermatophyta</taxon>
        <taxon>Magnoliopsida</taxon>
        <taxon>eudicotyledons</taxon>
        <taxon>Gunneridae</taxon>
        <taxon>Pentapetalae</taxon>
        <taxon>asterids</taxon>
        <taxon>campanulids</taxon>
        <taxon>Asterales</taxon>
        <taxon>Asteraceae</taxon>
        <taxon>Asteroideae</taxon>
        <taxon>Anthemideae</taxon>
        <taxon>Anthemidinae</taxon>
        <taxon>Tanacetum</taxon>
    </lineage>
</organism>
<name>A0A6L2KEW2_TANCI</name>
<dbReference type="AlphaFoldDB" id="A0A6L2KEW2"/>
<reference evidence="1" key="1">
    <citation type="journal article" date="2019" name="Sci. Rep.">
        <title>Draft genome of Tanacetum cinerariifolium, the natural source of mosquito coil.</title>
        <authorList>
            <person name="Yamashiro T."/>
            <person name="Shiraishi A."/>
            <person name="Satake H."/>
            <person name="Nakayama K."/>
        </authorList>
    </citation>
    <scope>NUCLEOTIDE SEQUENCE</scope>
</reference>
<proteinExistence type="predicted"/>
<protein>
    <submittedName>
        <fullName evidence="1">Uncharacterized protein</fullName>
    </submittedName>
</protein>
<sequence length="133" mass="14714">MPRKTALRDGFGSDAGLAVGMVPLGGGKGSLPTGFLAWERLVTELETWREEKCTWSYSVLNLRTGDNSFALLHFWSLSPHIIQKKSLIAMGIVMELHNRACYWPAIREAEGGDEAKEAAEEEDVGLQCIQGYE</sequence>
<comment type="caution">
    <text evidence="1">The sequence shown here is derived from an EMBL/GenBank/DDBJ whole genome shotgun (WGS) entry which is preliminary data.</text>
</comment>
<accession>A0A6L2KEW2</accession>